<gene>
    <name evidence="3" type="ORF">M5K25_018191</name>
</gene>
<sequence length="540" mass="62457">MVDDFHSGNPFLQYKVQYQAVFKSSMLEQSRRDQPISIPGGNLIRPTTSRSPFGWGPLLDEERGSVFLRIERDSSGWLGFGRAESSSPIEDPLYLRFLSNWYQSESIRAPMVGKKVELLKGEISQLKSDFVEKISDFVNQFSSVHEKMDKYGTFTFILRSLITSPTMLFLGSLMHKSNLNATGNATRDKMNVSVLGRIKSKMVACINPSKDPQVLRRWELYALDMFFLKHTYQFTKGKDRQKNDYFYATCVRKESHASKARMQTNRAGVRERVQEAKARIENERKRSEEGRHLVTEVKKDTDEVVLANRRKRLEAETKEDKLASFPRRREEEVEQARKLFKGNPQKDTDEVVLADRRKRLEAETKEDKLASFPRIREEEVEQARKLFQGNPQEGYEKLIKQPLLTLKQAATYEILRFNDVKSQRKQVSSRLQKTREGGGRMCFLSKLLQMLPQLSQICRSRFETKEEFPTAGSQPPKTSTAPPLHFLPLDREKNNSTKNFASQVREEEENNKRNPPSQTREEENSKNLSLCSSRLLGGYV</sequence>
<dbReference type="EMBL" id="JANQDX010000014">
    <property type="protein sequence ID" value="KAL0912229.1"/>
    <property type="molecule type" value="Genomic_DNA"/>
</dbReference>
<proteinExistence type="predicted"/>
<accession>A0ABD0UHK8</accession>
<feature type="coiled-coil region" evidence="1">
    <location>
        <begin position="259"/>
        <end position="290"/>
    </location>
</feature>
<dbReference type="Proteomes" id="UP001552299">
    <property type="component" value="Unassembled WGS sequence"/>
</dbReference>
<feature type="region of interest" description="Disordered" evidence="2">
    <location>
        <begin position="465"/>
        <end position="540"/>
    </location>
</feature>
<evidence type="ECO:0000256" key="2">
    <source>
        <dbReference type="SAM" id="MobiDB-lite"/>
    </source>
</evidence>
<dbReference type="AlphaFoldDB" id="A0ABD0UHK8"/>
<reference evidence="3 4" key="1">
    <citation type="journal article" date="2024" name="Plant Biotechnol. J.">
        <title>Dendrobium thyrsiflorum genome and its molecular insights into genes involved in important horticultural traits.</title>
        <authorList>
            <person name="Chen B."/>
            <person name="Wang J.Y."/>
            <person name="Zheng P.J."/>
            <person name="Li K.L."/>
            <person name="Liang Y.M."/>
            <person name="Chen X.F."/>
            <person name="Zhang C."/>
            <person name="Zhao X."/>
            <person name="He X."/>
            <person name="Zhang G.Q."/>
            <person name="Liu Z.J."/>
            <person name="Xu Q."/>
        </authorList>
    </citation>
    <scope>NUCLEOTIDE SEQUENCE [LARGE SCALE GENOMIC DNA]</scope>
    <source>
        <strain evidence="3">GZMU011</strain>
    </source>
</reference>
<organism evidence="3 4">
    <name type="scientific">Dendrobium thyrsiflorum</name>
    <name type="common">Pinecone-like raceme dendrobium</name>
    <name type="synonym">Orchid</name>
    <dbReference type="NCBI Taxonomy" id="117978"/>
    <lineage>
        <taxon>Eukaryota</taxon>
        <taxon>Viridiplantae</taxon>
        <taxon>Streptophyta</taxon>
        <taxon>Embryophyta</taxon>
        <taxon>Tracheophyta</taxon>
        <taxon>Spermatophyta</taxon>
        <taxon>Magnoliopsida</taxon>
        <taxon>Liliopsida</taxon>
        <taxon>Asparagales</taxon>
        <taxon>Orchidaceae</taxon>
        <taxon>Epidendroideae</taxon>
        <taxon>Malaxideae</taxon>
        <taxon>Dendrobiinae</taxon>
        <taxon>Dendrobium</taxon>
    </lineage>
</organism>
<keyword evidence="1" id="KW-0175">Coiled coil</keyword>
<feature type="compositionally biased region" description="Polar residues" evidence="2">
    <location>
        <begin position="471"/>
        <end position="481"/>
    </location>
</feature>
<evidence type="ECO:0000313" key="4">
    <source>
        <dbReference type="Proteomes" id="UP001552299"/>
    </source>
</evidence>
<name>A0ABD0UHK8_DENTH</name>
<evidence type="ECO:0000256" key="1">
    <source>
        <dbReference type="SAM" id="Coils"/>
    </source>
</evidence>
<protein>
    <submittedName>
        <fullName evidence="3">Uncharacterized protein</fullName>
    </submittedName>
</protein>
<evidence type="ECO:0000313" key="3">
    <source>
        <dbReference type="EMBL" id="KAL0912229.1"/>
    </source>
</evidence>
<comment type="caution">
    <text evidence="3">The sequence shown here is derived from an EMBL/GenBank/DDBJ whole genome shotgun (WGS) entry which is preliminary data.</text>
</comment>
<keyword evidence="4" id="KW-1185">Reference proteome</keyword>